<dbReference type="Proteomes" id="UP000192775">
    <property type="component" value="Chromosome"/>
</dbReference>
<proteinExistence type="inferred from homology"/>
<gene>
    <name evidence="5" type="ORF">B5808_05565</name>
</gene>
<dbReference type="PANTHER" id="PTHR10412:SF11">
    <property type="entry name" value="MANNOSYL-OLIGOSACCHARIDE GLUCOSIDASE"/>
    <property type="match status" value="1"/>
</dbReference>
<evidence type="ECO:0000256" key="3">
    <source>
        <dbReference type="ARBA" id="ARBA00023295"/>
    </source>
</evidence>
<dbReference type="GO" id="GO:0009311">
    <property type="term" value="P:oligosaccharide metabolic process"/>
    <property type="evidence" value="ECO:0007669"/>
    <property type="project" value="InterPro"/>
</dbReference>
<keyword evidence="6" id="KW-1185">Reference proteome</keyword>
<dbReference type="SUPFAM" id="SSF48208">
    <property type="entry name" value="Six-hairpin glycosidases"/>
    <property type="match status" value="1"/>
</dbReference>
<feature type="domain" description="Mannosylglycerate hydrolase MGH1-like glycoside hydrolase" evidence="4">
    <location>
        <begin position="251"/>
        <end position="554"/>
    </location>
</feature>
<dbReference type="AlphaFoldDB" id="A0A1X9LPU8"/>
<dbReference type="KEGG" id="cphy:B5808_05565"/>
<organism evidence="5 6">
    <name type="scientific">Cnuibacter physcomitrellae</name>
    <dbReference type="NCBI Taxonomy" id="1619308"/>
    <lineage>
        <taxon>Bacteria</taxon>
        <taxon>Bacillati</taxon>
        <taxon>Actinomycetota</taxon>
        <taxon>Actinomycetes</taxon>
        <taxon>Micrococcales</taxon>
        <taxon>Microbacteriaceae</taxon>
        <taxon>Cnuibacter</taxon>
    </lineage>
</organism>
<dbReference type="EMBL" id="CP020715">
    <property type="protein sequence ID" value="ARJ07225.1"/>
    <property type="molecule type" value="Genomic_DNA"/>
</dbReference>
<dbReference type="PANTHER" id="PTHR10412">
    <property type="entry name" value="MANNOSYL-OLIGOSACCHARIDE GLUCOSIDASE"/>
    <property type="match status" value="1"/>
</dbReference>
<evidence type="ECO:0000259" key="4">
    <source>
        <dbReference type="Pfam" id="PF22422"/>
    </source>
</evidence>
<protein>
    <submittedName>
        <fullName evidence="5">Glycogen debranching protein</fullName>
    </submittedName>
</protein>
<comment type="similarity">
    <text evidence="1">Belongs to the glycosyl hydrolase 63 family.</text>
</comment>
<evidence type="ECO:0000256" key="2">
    <source>
        <dbReference type="ARBA" id="ARBA00022801"/>
    </source>
</evidence>
<dbReference type="InterPro" id="IPR054491">
    <property type="entry name" value="MGH1-like_GH"/>
</dbReference>
<name>A0A1X9LPU8_9MICO</name>
<dbReference type="STRING" id="1619308.B5808_05565"/>
<sequence length="572" mass="63284">MERSTVTAPSRLSFDIREIPFSRRGAWFDVSPVVGLHTMREHLHLVSHQTGMHPIVRFEPDAEAPTLEASPACLRWRTPEGAVEAVFEDDSTLRMRGRGLAMTIADATSELTPFTGSYLFRDPVDGAAVLTSYETGRRYRVTVVAGEIAVTGAELLGAGARSILASGAEWEIAIEEYETARAPYSARRSFDDLVAEVEAEFDEYVERVAPWRSERSPAAAAASYVLWSATVSPKGFLERESIVMSKHWMDKVWSWDHCFNALALAPGLPREAVEQFRVVFDFQDPSGALPDSVTHSEVLYNFVKPPIHGWALRKLRASLGAPLTPSELVEIYDALAAWTRFWLDRRRVPGHPLAHYQHGNDSGWDNATTFDRDRVIEAPDLAAFLVVQLEALAGLAVEVARDQDAVGWRAEARSIRAALLELWDGESFVARAPESGRASTTTSLLNTLPIVASPELPDEINGLLAARIERHLTDFGPATELVDSPEYEADGYWRGPVWAPSTVLVEDGLRQAGETALADRISERFRRLCERSGFAENFDALTGAGLRDRAYTWTASCYLLLAREAEERAAAG</sequence>
<evidence type="ECO:0000256" key="1">
    <source>
        <dbReference type="ARBA" id="ARBA00010833"/>
    </source>
</evidence>
<dbReference type="GO" id="GO:0006487">
    <property type="term" value="P:protein N-linked glycosylation"/>
    <property type="evidence" value="ECO:0007669"/>
    <property type="project" value="TreeGrafter"/>
</dbReference>
<keyword evidence="2" id="KW-0378">Hydrolase</keyword>
<dbReference type="GO" id="GO:0004573">
    <property type="term" value="F:Glc3Man9GlcNAc2 oligosaccharide glucosidase activity"/>
    <property type="evidence" value="ECO:0007669"/>
    <property type="project" value="InterPro"/>
</dbReference>
<dbReference type="InterPro" id="IPR008928">
    <property type="entry name" value="6-hairpin_glycosidase_sf"/>
</dbReference>
<evidence type="ECO:0000313" key="5">
    <source>
        <dbReference type="EMBL" id="ARJ07225.1"/>
    </source>
</evidence>
<dbReference type="InterPro" id="IPR004888">
    <property type="entry name" value="Glycoside_hydrolase_63"/>
</dbReference>
<reference evidence="5 6" key="1">
    <citation type="submission" date="2017-04" db="EMBL/GenBank/DDBJ databases">
        <authorList>
            <person name="Afonso C.L."/>
            <person name="Miller P.J."/>
            <person name="Scott M.A."/>
            <person name="Spackman E."/>
            <person name="Goraichik I."/>
            <person name="Dimitrov K.M."/>
            <person name="Suarez D.L."/>
            <person name="Swayne D.E."/>
        </authorList>
    </citation>
    <scope>NUCLEOTIDE SEQUENCE [LARGE SCALE GENOMIC DNA]</scope>
    <source>
        <strain evidence="6">XA(T)</strain>
    </source>
</reference>
<keyword evidence="3" id="KW-0326">Glycosidase</keyword>
<accession>A0A1X9LPU8</accession>
<dbReference type="Pfam" id="PF22422">
    <property type="entry name" value="MGH1-like_GH"/>
    <property type="match status" value="1"/>
</dbReference>
<dbReference type="Gene3D" id="1.50.10.10">
    <property type="match status" value="1"/>
</dbReference>
<evidence type="ECO:0000313" key="6">
    <source>
        <dbReference type="Proteomes" id="UP000192775"/>
    </source>
</evidence>
<dbReference type="InterPro" id="IPR012341">
    <property type="entry name" value="6hp_glycosidase-like_sf"/>
</dbReference>